<evidence type="ECO:0000256" key="2">
    <source>
        <dbReference type="SAM" id="SignalP"/>
    </source>
</evidence>
<feature type="signal peptide" evidence="2">
    <location>
        <begin position="1"/>
        <end position="23"/>
    </location>
</feature>
<feature type="chain" id="PRO_5039477710" description="Secreted protein" evidence="2">
    <location>
        <begin position="24"/>
        <end position="209"/>
    </location>
</feature>
<dbReference type="RefSeq" id="WP_138058442.1">
    <property type="nucleotide sequence ID" value="NZ_VAWE01000004.1"/>
</dbReference>
<name>A0A5R9DQX8_9ACTN</name>
<feature type="region of interest" description="Disordered" evidence="1">
    <location>
        <begin position="188"/>
        <end position="209"/>
    </location>
</feature>
<feature type="region of interest" description="Disordered" evidence="1">
    <location>
        <begin position="18"/>
        <end position="42"/>
    </location>
</feature>
<feature type="compositionally biased region" description="Low complexity" evidence="1">
    <location>
        <begin position="31"/>
        <end position="42"/>
    </location>
</feature>
<gene>
    <name evidence="3" type="ORF">FEF34_40390</name>
</gene>
<reference evidence="3 4" key="1">
    <citation type="submission" date="2019-05" db="EMBL/GenBank/DDBJ databases">
        <title>Streptomyces marianii sp. nov., a novel marine actinomycete from southern coast of India.</title>
        <authorList>
            <person name="Iniyan A.M."/>
            <person name="Wink J."/>
            <person name="Ramprasad E."/>
            <person name="Ramana C.V."/>
            <person name="Bunk B."/>
            <person name="Sproer C."/>
            <person name="Joseph F.-J.R.S."/>
            <person name="Vincent S.G.P."/>
        </authorList>
    </citation>
    <scope>NUCLEOTIDE SEQUENCE [LARGE SCALE GENOMIC DNA]</scope>
    <source>
        <strain evidence="3 4">ICN19</strain>
    </source>
</reference>
<protein>
    <recommendedName>
        <fullName evidence="5">Secreted protein</fullName>
    </recommendedName>
</protein>
<dbReference type="EMBL" id="VAWE01000004">
    <property type="protein sequence ID" value="TLQ38871.1"/>
    <property type="molecule type" value="Genomic_DNA"/>
</dbReference>
<proteinExistence type="predicted"/>
<evidence type="ECO:0000313" key="3">
    <source>
        <dbReference type="EMBL" id="TLQ38871.1"/>
    </source>
</evidence>
<evidence type="ECO:0008006" key="5">
    <source>
        <dbReference type="Google" id="ProtNLM"/>
    </source>
</evidence>
<organism evidence="3 4">
    <name type="scientific">Streptomyces marianii</name>
    <dbReference type="NCBI Taxonomy" id="1817406"/>
    <lineage>
        <taxon>Bacteria</taxon>
        <taxon>Bacillati</taxon>
        <taxon>Actinomycetota</taxon>
        <taxon>Actinomycetes</taxon>
        <taxon>Kitasatosporales</taxon>
        <taxon>Streptomycetaceae</taxon>
        <taxon>Streptomyces</taxon>
    </lineage>
</organism>
<dbReference type="AlphaFoldDB" id="A0A5R9DQX8"/>
<feature type="region of interest" description="Disordered" evidence="1">
    <location>
        <begin position="72"/>
        <end position="135"/>
    </location>
</feature>
<accession>A0A5R9DQX8</accession>
<comment type="caution">
    <text evidence="3">The sequence shown here is derived from an EMBL/GenBank/DDBJ whole genome shotgun (WGS) entry which is preliminary data.</text>
</comment>
<evidence type="ECO:0000256" key="1">
    <source>
        <dbReference type="SAM" id="MobiDB-lite"/>
    </source>
</evidence>
<keyword evidence="4" id="KW-1185">Reference proteome</keyword>
<sequence>MMRRTTAAVMTAGILALAGCSSSGDDDGNKGSDPSSSQAAADDALLKVAKDYQEAANRLDWKAACGLSTDRLRDGTVEECADRNTPDDPATDPAEESSSPSPSVSPPTYADGSTPAPIESSTPTGPDRADTGPVSASDVVKVSAVDDHPAGYGVLITYTVKWPDKAATTKRRALRLVEEGGSWLVDQHEDVQAGDTGNGSPVRAALSGG</sequence>
<keyword evidence="2" id="KW-0732">Signal</keyword>
<dbReference type="OrthoDB" id="4149824at2"/>
<dbReference type="PROSITE" id="PS51257">
    <property type="entry name" value="PROKAR_LIPOPROTEIN"/>
    <property type="match status" value="1"/>
</dbReference>
<dbReference type="Proteomes" id="UP000305921">
    <property type="component" value="Unassembled WGS sequence"/>
</dbReference>
<feature type="compositionally biased region" description="Basic and acidic residues" evidence="1">
    <location>
        <begin position="72"/>
        <end position="86"/>
    </location>
</feature>
<evidence type="ECO:0000313" key="4">
    <source>
        <dbReference type="Proteomes" id="UP000305921"/>
    </source>
</evidence>